<dbReference type="Gene3D" id="3.10.20.320">
    <property type="entry name" value="Putative peptidoglycan bound protein (lpxtg motif)"/>
    <property type="match status" value="5"/>
</dbReference>
<sequence length="442" mass="49284">MINGVAGQEYDVTDYKMEIPGYYLDEDQLPENPKGTFSDTPLIFNYYYLKAAAPVTVEYVDRNYIPIAGVASEKLSGLPNTEYDTRISKYQKKIDGYELDKAKIPTNSYGLFGSDSITVTYVYNQIAQPVTVKYVDQSGKEIRASQTIPEKDSGLVGDAYDASTAQYKLTTISGDHEYQLDTSKLPTNVTGTLSDKAQTVTYVYNEIAQPVNVKYVDQQGKSIKIVAPITGNVGDAYTTKQAEISGYKFDRMKDDTPTSGKLGTKELIVTYVYDEVTQPVVAKSITVKYVDQAGTKIHEDKLLPEKYVGDAYDATNKDYRLTIAGYQLDEQQLPKNSKGNYSSEPITITYVYKKVTTPTKPTEPDKGNSGDTNNQQTGQTDKIANNGKSAKTIKAAITTTQKKLPQANENQRNTFIRFVVGMFLLVGLLIYTSVDFRRRYRE</sequence>
<evidence type="ECO:0000313" key="5">
    <source>
        <dbReference type="EMBL" id="MFD1410628.1"/>
    </source>
</evidence>
<feature type="compositionally biased region" description="Polar residues" evidence="2">
    <location>
        <begin position="369"/>
        <end position="384"/>
    </location>
</feature>
<keyword evidence="6" id="KW-1185">Reference proteome</keyword>
<feature type="domain" description="MucBP" evidence="4">
    <location>
        <begin position="129"/>
        <end position="204"/>
    </location>
</feature>
<protein>
    <submittedName>
        <fullName evidence="5">MucBP domain-containing protein</fullName>
    </submittedName>
</protein>
<dbReference type="Proteomes" id="UP001597191">
    <property type="component" value="Unassembled WGS sequence"/>
</dbReference>
<evidence type="ECO:0000259" key="4">
    <source>
        <dbReference type="Pfam" id="PF06458"/>
    </source>
</evidence>
<keyword evidence="1" id="KW-0677">Repeat</keyword>
<evidence type="ECO:0000256" key="2">
    <source>
        <dbReference type="SAM" id="MobiDB-lite"/>
    </source>
</evidence>
<evidence type="ECO:0000256" key="3">
    <source>
        <dbReference type="SAM" id="Phobius"/>
    </source>
</evidence>
<comment type="caution">
    <text evidence="5">The sequence shown here is derived from an EMBL/GenBank/DDBJ whole genome shotgun (WGS) entry which is preliminary data.</text>
</comment>
<feature type="transmembrane region" description="Helical" evidence="3">
    <location>
        <begin position="415"/>
        <end position="434"/>
    </location>
</feature>
<accession>A0ABW4BMY4</accession>
<organism evidence="5 6">
    <name type="scientific">Lapidilactobacillus gannanensis</name>
    <dbReference type="NCBI Taxonomy" id="2486002"/>
    <lineage>
        <taxon>Bacteria</taxon>
        <taxon>Bacillati</taxon>
        <taxon>Bacillota</taxon>
        <taxon>Bacilli</taxon>
        <taxon>Lactobacillales</taxon>
        <taxon>Lactobacillaceae</taxon>
        <taxon>Lapidilactobacillus</taxon>
    </lineage>
</organism>
<dbReference type="Pfam" id="PF06458">
    <property type="entry name" value="MucBP"/>
    <property type="match status" value="5"/>
</dbReference>
<reference evidence="6" key="1">
    <citation type="journal article" date="2019" name="Int. J. Syst. Evol. Microbiol.">
        <title>The Global Catalogue of Microorganisms (GCM) 10K type strain sequencing project: providing services to taxonomists for standard genome sequencing and annotation.</title>
        <authorList>
            <consortium name="The Broad Institute Genomics Platform"/>
            <consortium name="The Broad Institute Genome Sequencing Center for Infectious Disease"/>
            <person name="Wu L."/>
            <person name="Ma J."/>
        </authorList>
    </citation>
    <scope>NUCLEOTIDE SEQUENCE [LARGE SCALE GENOMIC DNA]</scope>
    <source>
        <strain evidence="6">CCM 8937</strain>
    </source>
</reference>
<feature type="domain" description="MucBP" evidence="4">
    <location>
        <begin position="54"/>
        <end position="123"/>
    </location>
</feature>
<feature type="domain" description="MucBP" evidence="4">
    <location>
        <begin position="2"/>
        <end position="48"/>
    </location>
</feature>
<gene>
    <name evidence="5" type="ORF">ACFQ4R_03235</name>
</gene>
<proteinExistence type="predicted"/>
<dbReference type="RefSeq" id="WP_225420215.1">
    <property type="nucleotide sequence ID" value="NZ_JBHTOH010000020.1"/>
</dbReference>
<keyword evidence="3" id="KW-0812">Transmembrane</keyword>
<dbReference type="EMBL" id="JBHTOH010000020">
    <property type="protein sequence ID" value="MFD1410628.1"/>
    <property type="molecule type" value="Genomic_DNA"/>
</dbReference>
<evidence type="ECO:0000313" key="6">
    <source>
        <dbReference type="Proteomes" id="UP001597191"/>
    </source>
</evidence>
<feature type="domain" description="MucBP" evidence="4">
    <location>
        <begin position="285"/>
        <end position="353"/>
    </location>
</feature>
<feature type="region of interest" description="Disordered" evidence="2">
    <location>
        <begin position="357"/>
        <end position="384"/>
    </location>
</feature>
<evidence type="ECO:0000256" key="1">
    <source>
        <dbReference type="ARBA" id="ARBA00022737"/>
    </source>
</evidence>
<name>A0ABW4BMY4_9LACO</name>
<feature type="domain" description="MucBP" evidence="4">
    <location>
        <begin position="210"/>
        <end position="273"/>
    </location>
</feature>
<keyword evidence="3" id="KW-1133">Transmembrane helix</keyword>
<dbReference type="InterPro" id="IPR009459">
    <property type="entry name" value="MucBP_dom"/>
</dbReference>
<keyword evidence="3" id="KW-0472">Membrane</keyword>